<evidence type="ECO:0000313" key="1">
    <source>
        <dbReference type="EMBL" id="QIR82173.1"/>
    </source>
</evidence>
<dbReference type="EMBL" id="MN379572">
    <property type="protein sequence ID" value="QIR82173.1"/>
    <property type="molecule type" value="Genomic_DNA"/>
</dbReference>
<accession>A0A6G9W2H9</accession>
<organism evidence="1">
    <name type="scientific">unidentified</name>
    <dbReference type="NCBI Taxonomy" id="32644"/>
    <lineage>
        <taxon>unclassified sequences</taxon>
    </lineage>
</organism>
<evidence type="ECO:0008006" key="2">
    <source>
        <dbReference type="Google" id="ProtNLM"/>
    </source>
</evidence>
<proteinExistence type="predicted"/>
<reference evidence="1" key="1">
    <citation type="submission" date="2019-08" db="EMBL/GenBank/DDBJ databases">
        <title>Identification of single stranded DNA viruses in chicken tracheal swab swabs.</title>
        <authorList>
            <person name="Chrzastek K."/>
            <person name="Kapczynski D."/>
            <person name="Kulkarni A."/>
            <person name="Chappell L."/>
            <person name="Schmidlin K."/>
            <person name="Varsani A."/>
        </authorList>
    </citation>
    <scope>NUCLEOTIDE SEQUENCE</scope>
    <source>
        <strain evidence="1">Mg7_32</strain>
    </source>
</reference>
<sequence>MTCPKKQVPLLITSLLNMYSRRRRIARGRAMRWAKETTLVAQPLTVTPGGTGNFVAVPSIPGQGNRKVRGISVKITSTFQWPMPIALVFVPSGTVPQAMGTGTVLSYTGEGLDGELSSLYEPNQNVLAVGQIPAKSTETLTLFYSGTRNLGSGDSICCVYKNFGSTGNAGDILITVSYLIGY</sequence>
<protein>
    <recommendedName>
        <fullName evidence="2">Capsid protein</fullName>
    </recommendedName>
</protein>
<name>A0A6G9W2H9_9ZZZZ</name>
<dbReference type="AlphaFoldDB" id="A0A6G9W2H9"/>